<dbReference type="PROSITE" id="PS51294">
    <property type="entry name" value="HTH_MYB"/>
    <property type="match status" value="2"/>
</dbReference>
<evidence type="ECO:0000259" key="3">
    <source>
        <dbReference type="PROSITE" id="PS51294"/>
    </source>
</evidence>
<dbReference type="Proteomes" id="UP001363151">
    <property type="component" value="Unassembled WGS sequence"/>
</dbReference>
<feature type="region of interest" description="Disordered" evidence="1">
    <location>
        <begin position="90"/>
        <end position="121"/>
    </location>
</feature>
<dbReference type="Pfam" id="PF00249">
    <property type="entry name" value="Myb_DNA-binding"/>
    <property type="match status" value="3"/>
</dbReference>
<feature type="domain" description="Myb-like" evidence="2">
    <location>
        <begin position="363"/>
        <end position="406"/>
    </location>
</feature>
<organism evidence="4 5">
    <name type="scientific">Aureococcus anophagefferens</name>
    <name type="common">Harmful bloom alga</name>
    <dbReference type="NCBI Taxonomy" id="44056"/>
    <lineage>
        <taxon>Eukaryota</taxon>
        <taxon>Sar</taxon>
        <taxon>Stramenopiles</taxon>
        <taxon>Ochrophyta</taxon>
        <taxon>Pelagophyceae</taxon>
        <taxon>Pelagomonadales</taxon>
        <taxon>Pelagomonadaceae</taxon>
        <taxon>Aureococcus</taxon>
    </lineage>
</organism>
<feature type="compositionally biased region" description="Basic and acidic residues" evidence="1">
    <location>
        <begin position="492"/>
        <end position="509"/>
    </location>
</feature>
<reference evidence="4 5" key="1">
    <citation type="submission" date="2024-03" db="EMBL/GenBank/DDBJ databases">
        <title>Aureococcus anophagefferens CCMP1851 and Kratosvirus quantuckense: Draft genome of a second virus-susceptible host strain in the model system.</title>
        <authorList>
            <person name="Chase E."/>
            <person name="Truchon A.R."/>
            <person name="Schepens W."/>
            <person name="Wilhelm S.W."/>
        </authorList>
    </citation>
    <scope>NUCLEOTIDE SEQUENCE [LARGE SCALE GENOMIC DNA]</scope>
    <source>
        <strain evidence="4 5">CCMP1851</strain>
    </source>
</reference>
<keyword evidence="5" id="KW-1185">Reference proteome</keyword>
<dbReference type="CDD" id="cd00167">
    <property type="entry name" value="SANT"/>
    <property type="match status" value="3"/>
</dbReference>
<feature type="compositionally biased region" description="Basic residues" evidence="1">
    <location>
        <begin position="178"/>
        <end position="218"/>
    </location>
</feature>
<dbReference type="InterPro" id="IPR001005">
    <property type="entry name" value="SANT/Myb"/>
</dbReference>
<evidence type="ECO:0000313" key="5">
    <source>
        <dbReference type="Proteomes" id="UP001363151"/>
    </source>
</evidence>
<dbReference type="PROSITE" id="PS50090">
    <property type="entry name" value="MYB_LIKE"/>
    <property type="match status" value="3"/>
</dbReference>
<dbReference type="Gene3D" id="1.10.10.60">
    <property type="entry name" value="Homeodomain-like"/>
    <property type="match status" value="3"/>
</dbReference>
<accession>A0ABR1FIC0</accession>
<evidence type="ECO:0000256" key="1">
    <source>
        <dbReference type="SAM" id="MobiDB-lite"/>
    </source>
</evidence>
<name>A0ABR1FIC0_AURAN</name>
<feature type="domain" description="Myb-like" evidence="2">
    <location>
        <begin position="246"/>
        <end position="303"/>
    </location>
</feature>
<feature type="domain" description="Myb-like" evidence="2">
    <location>
        <begin position="304"/>
        <end position="353"/>
    </location>
</feature>
<dbReference type="SMART" id="SM00717">
    <property type="entry name" value="SANT"/>
    <property type="match status" value="3"/>
</dbReference>
<dbReference type="SUPFAM" id="SSF46689">
    <property type="entry name" value="Homeodomain-like"/>
    <property type="match status" value="2"/>
</dbReference>
<evidence type="ECO:0000259" key="2">
    <source>
        <dbReference type="PROSITE" id="PS50090"/>
    </source>
</evidence>
<feature type="region of interest" description="Disordered" evidence="1">
    <location>
        <begin position="488"/>
        <end position="516"/>
    </location>
</feature>
<dbReference type="InterPro" id="IPR009057">
    <property type="entry name" value="Homeodomain-like_sf"/>
</dbReference>
<dbReference type="EMBL" id="JBBJCI010000417">
    <property type="protein sequence ID" value="KAK7231278.1"/>
    <property type="molecule type" value="Genomic_DNA"/>
</dbReference>
<dbReference type="InterPro" id="IPR050560">
    <property type="entry name" value="MYB_TF"/>
</dbReference>
<gene>
    <name evidence="4" type="primary">MYBL2</name>
    <name evidence="4" type="ORF">SO694_0007305</name>
</gene>
<feature type="compositionally biased region" description="Low complexity" evidence="1">
    <location>
        <begin position="103"/>
        <end position="112"/>
    </location>
</feature>
<evidence type="ECO:0000313" key="4">
    <source>
        <dbReference type="EMBL" id="KAK7231278.1"/>
    </source>
</evidence>
<sequence length="573" mass="62972">MALGAIRVGDVILSVQGFDATRESFGEVVGRIGDAKSAGATLALTSRRSTPAAAEAALGFCAEAPKRGYTRRFQPAPPAHALLAAIAEAPPPPEEEEEESSGRRAAVAARPAMSDTESEDDEFGMIAASSGASTFEADRQRIVDFLESEGQLYATLNDDYHKSIYEPCDKPAASAAPRRARARPARRARARRRRRHRVRRRRRLRRRAPARARRRRARAPPPGPGRRAPTPMEMPMDRECARESASPGGVKGRWLQLEDKRLRSVLAALDGPISKAHTDWDAVARALGSRDAAECRLRWEKVIGKGERKGRFTAAEDEAVRKYAAEGLEWPEIAARVPGRNSKQIRDRFYNKLAPGLKAVSDPWTEREDALLYHSYQKWGSAWGQICLVVTGRSPNMVKNRWNSQGRKERWNKRTPDVAMEAECADIVAAAEYEAPRCGTLAPRAYGAEAPTHRDPTRPIGYRHDDIKVYLKPADPSAARNIVPQVKRRKRAPGEKRPGLHDRDLHYKPDAVGPKAPTTFKSNPVMRCALCLAEGTTCSTLPCCAAAVCAACRPDVAVVCAFCQGDTTGKGPV</sequence>
<dbReference type="GO" id="GO:0003677">
    <property type="term" value="F:DNA binding"/>
    <property type="evidence" value="ECO:0007669"/>
    <property type="project" value="UniProtKB-KW"/>
</dbReference>
<protein>
    <submittedName>
        <fullName evidence="4">DNA-binding transcription factor</fullName>
    </submittedName>
</protein>
<dbReference type="InterPro" id="IPR017930">
    <property type="entry name" value="Myb_dom"/>
</dbReference>
<proteinExistence type="predicted"/>
<feature type="region of interest" description="Disordered" evidence="1">
    <location>
        <begin position="167"/>
        <end position="233"/>
    </location>
</feature>
<feature type="domain" description="HTH myb-type" evidence="3">
    <location>
        <begin position="363"/>
        <end position="410"/>
    </location>
</feature>
<comment type="caution">
    <text evidence="4">The sequence shown here is derived from an EMBL/GenBank/DDBJ whole genome shotgun (WGS) entry which is preliminary data.</text>
</comment>
<feature type="domain" description="HTH myb-type" evidence="3">
    <location>
        <begin position="304"/>
        <end position="357"/>
    </location>
</feature>
<keyword evidence="4" id="KW-0238">DNA-binding</keyword>
<dbReference type="PANTHER" id="PTHR45614">
    <property type="entry name" value="MYB PROTEIN-RELATED"/>
    <property type="match status" value="1"/>
</dbReference>